<dbReference type="OrthoDB" id="10542935at2759"/>
<name>A0A517LPF4_9PEZI</name>
<protein>
    <submittedName>
        <fullName evidence="1">Uncharacterized protein</fullName>
    </submittedName>
</protein>
<proteinExistence type="predicted"/>
<accession>A0A517LPF4</accession>
<dbReference type="AlphaFoldDB" id="A0A517LPF4"/>
<organism evidence="1 2">
    <name type="scientific">Venturia effusa</name>
    <dbReference type="NCBI Taxonomy" id="50376"/>
    <lineage>
        <taxon>Eukaryota</taxon>
        <taxon>Fungi</taxon>
        <taxon>Dikarya</taxon>
        <taxon>Ascomycota</taxon>
        <taxon>Pezizomycotina</taxon>
        <taxon>Dothideomycetes</taxon>
        <taxon>Pleosporomycetidae</taxon>
        <taxon>Venturiales</taxon>
        <taxon>Venturiaceae</taxon>
        <taxon>Venturia</taxon>
    </lineage>
</organism>
<evidence type="ECO:0000313" key="2">
    <source>
        <dbReference type="Proteomes" id="UP000316270"/>
    </source>
</evidence>
<reference evidence="1 2" key="1">
    <citation type="submission" date="2019-07" db="EMBL/GenBank/DDBJ databases">
        <title>Finished genome of Venturia effusa.</title>
        <authorList>
            <person name="Young C.A."/>
            <person name="Cox M.P."/>
            <person name="Ganley A.R.D."/>
            <person name="David W.J."/>
        </authorList>
    </citation>
    <scope>NUCLEOTIDE SEQUENCE [LARGE SCALE GENOMIC DNA]</scope>
    <source>
        <strain evidence="2">albino</strain>
    </source>
</reference>
<sequence>MCESINTMPTTTFLSLPPEIRQIILFLAVEASMVRKWTELLRGPTVIISSSQEPRYIGPYYGFWRDDDSKAQQLLDALRGVKQPVITEDLEWVVKVLYDASRVTQGTWCLRDKEWADRNCSLSLSGSCTGCDYHISPY</sequence>
<keyword evidence="2" id="KW-1185">Reference proteome</keyword>
<evidence type="ECO:0000313" key="1">
    <source>
        <dbReference type="EMBL" id="QDS77463.1"/>
    </source>
</evidence>
<dbReference type="EMBL" id="CP042201">
    <property type="protein sequence ID" value="QDS77463.1"/>
    <property type="molecule type" value="Genomic_DNA"/>
</dbReference>
<dbReference type="Proteomes" id="UP000316270">
    <property type="component" value="Chromosome 17"/>
</dbReference>
<gene>
    <name evidence="1" type="ORF">FKW77_007049</name>
</gene>